<dbReference type="EMBL" id="JXKG01000020">
    <property type="protein sequence ID" value="OJG14318.1"/>
    <property type="molecule type" value="Genomic_DNA"/>
</dbReference>
<organism evidence="5 6">
    <name type="scientific">Enterococcus canintestini</name>
    <dbReference type="NCBI Taxonomy" id="317010"/>
    <lineage>
        <taxon>Bacteria</taxon>
        <taxon>Bacillati</taxon>
        <taxon>Bacillota</taxon>
        <taxon>Bacilli</taxon>
        <taxon>Lactobacillales</taxon>
        <taxon>Enterococcaceae</taxon>
        <taxon>Enterococcus</taxon>
    </lineage>
</organism>
<evidence type="ECO:0000259" key="4">
    <source>
        <dbReference type="Pfam" id="PF18088"/>
    </source>
</evidence>
<dbReference type="OrthoDB" id="383771at2"/>
<name>A0A1L8R3H7_9ENTE</name>
<sequence>MKVHLSGASISPLFCNIVAKNLNWELTSKEQSDYQLQLQPGEHLQIYANFHKATFIYGNLPQLFRALTLWHNRCGEHFNYEEQPHFEKIGPLLDFSRNAVMTVPALKKMLTLIAKMGLNSCMLYLEDTYEIEEYPYFGHFRGRYTQAELKELDDFAAILGVELIPAIQTLAHLSNPLRWNYARKLKDTSDILLVDDKNTYLLIESMIKTCANSFRSKQIHIGMDEAHQLGLGRYLKQHSLEDPFSIMSKHLNKVIPICEKYGLEAMMWSDMFFRIGSKSGDYYDPEVHFQKTLVQNIPNVAMVYWDYYHHEEKDYLTNFKNHKKLAKPVIFASGVWTWNGLAPNYGKSIATLSAGLSAAKKQQIKQVYATLWGDDGQETAHIAALLGLQYFAEAQYTKSPSQQLVEKRFKLFHRQTAHDYLLLDSFDQTPGVAKNNPGGSNVSKLLLYQDLLFGLYEETLQPYDLKNWYKNLARTLKTVQPTTVSATLFAYYQQLANVLAKKATINTATLLAYQHHNDEELKQSILQLKELVLSLEKLHLAHRDLWFEWYKPFGWEILELRYAGLIKRCQTAIWRIEQYVTGKINTLEELNAPRLPFDGPYPLDPGTIGRNLFYGIYSASKLSDV</sequence>
<dbReference type="Pfam" id="PF00728">
    <property type="entry name" value="Glyco_hydro_20"/>
    <property type="match status" value="1"/>
</dbReference>
<dbReference type="Pfam" id="PF18088">
    <property type="entry name" value="Glyco_H_20C_C"/>
    <property type="match status" value="1"/>
</dbReference>
<dbReference type="PANTHER" id="PTHR21040:SF8">
    <property type="entry name" value="BCDNA.GH04120"/>
    <property type="match status" value="1"/>
</dbReference>
<gene>
    <name evidence="5" type="ORF">RU96_GL001235</name>
</gene>
<dbReference type="InterPro" id="IPR041063">
    <property type="entry name" value="Glyco_H_20C_C"/>
</dbReference>
<dbReference type="CDD" id="cd06565">
    <property type="entry name" value="GH20_GcnA-like"/>
    <property type="match status" value="1"/>
</dbReference>
<accession>A0A1L8R3H7</accession>
<dbReference type="InterPro" id="IPR038901">
    <property type="entry name" value="HEXDC-like"/>
</dbReference>
<evidence type="ECO:0000313" key="5">
    <source>
        <dbReference type="EMBL" id="OJG14318.1"/>
    </source>
</evidence>
<proteinExistence type="inferred from homology"/>
<dbReference type="GO" id="GO:0005975">
    <property type="term" value="P:carbohydrate metabolic process"/>
    <property type="evidence" value="ECO:0007669"/>
    <property type="project" value="InterPro"/>
</dbReference>
<protein>
    <submittedName>
        <fullName evidence="5">Uncharacterized protein</fullName>
    </submittedName>
</protein>
<dbReference type="PANTHER" id="PTHR21040">
    <property type="entry name" value="BCDNA.GH04120"/>
    <property type="match status" value="1"/>
</dbReference>
<dbReference type="STRING" id="317010.RU96_GL001235"/>
<dbReference type="InterPro" id="IPR015883">
    <property type="entry name" value="Glyco_hydro_20_cat"/>
</dbReference>
<evidence type="ECO:0000256" key="1">
    <source>
        <dbReference type="ARBA" id="ARBA00006285"/>
    </source>
</evidence>
<reference evidence="5 6" key="1">
    <citation type="submission" date="2014-12" db="EMBL/GenBank/DDBJ databases">
        <title>Draft genome sequences of 29 type strains of Enterococci.</title>
        <authorList>
            <person name="Zhong Z."/>
            <person name="Sun Z."/>
            <person name="Liu W."/>
            <person name="Zhang W."/>
            <person name="Zhang H."/>
        </authorList>
    </citation>
    <scope>NUCLEOTIDE SEQUENCE [LARGE SCALE GENOMIC DNA]</scope>
    <source>
        <strain evidence="5 6">DSM 21207</strain>
    </source>
</reference>
<evidence type="ECO:0000313" key="6">
    <source>
        <dbReference type="Proteomes" id="UP000182835"/>
    </source>
</evidence>
<dbReference type="Gene3D" id="1.20.120.670">
    <property type="entry name" value="N-acetyl-b-d-glucoasminidase"/>
    <property type="match status" value="1"/>
</dbReference>
<comment type="caution">
    <text evidence="5">The sequence shown here is derived from an EMBL/GenBank/DDBJ whole genome shotgun (WGS) entry which is preliminary data.</text>
</comment>
<dbReference type="Proteomes" id="UP000182835">
    <property type="component" value="Unassembled WGS sequence"/>
</dbReference>
<dbReference type="RefSeq" id="WP_071865466.1">
    <property type="nucleotide sequence ID" value="NZ_JBHLVQ010000017.1"/>
</dbReference>
<dbReference type="InterPro" id="IPR017853">
    <property type="entry name" value="GH"/>
</dbReference>
<dbReference type="Gene3D" id="3.20.20.80">
    <property type="entry name" value="Glycosidases"/>
    <property type="match status" value="1"/>
</dbReference>
<evidence type="ECO:0000256" key="2">
    <source>
        <dbReference type="ARBA" id="ARBA00022801"/>
    </source>
</evidence>
<dbReference type="SUPFAM" id="SSF51445">
    <property type="entry name" value="(Trans)glycosidases"/>
    <property type="match status" value="1"/>
</dbReference>
<feature type="domain" description="Glycoside Hydrolase 20C C-terminal" evidence="4">
    <location>
        <begin position="419"/>
        <end position="604"/>
    </location>
</feature>
<evidence type="ECO:0000259" key="3">
    <source>
        <dbReference type="Pfam" id="PF00728"/>
    </source>
</evidence>
<comment type="similarity">
    <text evidence="1">Belongs to the glycosyl hydrolase 20 family.</text>
</comment>
<dbReference type="GO" id="GO:0004563">
    <property type="term" value="F:beta-N-acetylhexosaminidase activity"/>
    <property type="evidence" value="ECO:0007669"/>
    <property type="project" value="UniProtKB-ARBA"/>
</dbReference>
<dbReference type="AlphaFoldDB" id="A0A1L8R3H7"/>
<feature type="domain" description="Glycoside hydrolase family 20 catalytic" evidence="3">
    <location>
        <begin position="91"/>
        <end position="276"/>
    </location>
</feature>
<keyword evidence="2" id="KW-0378">Hydrolase</keyword>